<gene>
    <name evidence="2" type="ORF">AAHA92_10037</name>
</gene>
<reference evidence="2 3" key="1">
    <citation type="submission" date="2024-06" db="EMBL/GenBank/DDBJ databases">
        <title>A chromosome level genome sequence of Diviner's sage (Salvia divinorum).</title>
        <authorList>
            <person name="Ford S.A."/>
            <person name="Ro D.-K."/>
            <person name="Ness R.W."/>
            <person name="Phillips M.A."/>
        </authorList>
    </citation>
    <scope>NUCLEOTIDE SEQUENCE [LARGE SCALE GENOMIC DNA]</scope>
    <source>
        <strain evidence="2">SAF-2024a</strain>
        <tissue evidence="2">Leaf</tissue>
    </source>
</reference>
<feature type="region of interest" description="Disordered" evidence="1">
    <location>
        <begin position="1"/>
        <end position="41"/>
    </location>
</feature>
<dbReference type="InterPro" id="IPR049306">
    <property type="entry name" value="GLV1-2"/>
</dbReference>
<evidence type="ECO:0000313" key="2">
    <source>
        <dbReference type="EMBL" id="KAL1559728.1"/>
    </source>
</evidence>
<dbReference type="PANTHER" id="PTHR34961">
    <property type="entry name" value="TRANSMEMBRANE PROTEIN"/>
    <property type="match status" value="1"/>
</dbReference>
<dbReference type="PANTHER" id="PTHR34961:SF7">
    <property type="entry name" value="TRANSMEMBRANE PROTEIN"/>
    <property type="match status" value="1"/>
</dbReference>
<keyword evidence="3" id="KW-1185">Reference proteome</keyword>
<name>A0ABD1HVY9_SALDI</name>
<accession>A0ABD1HVY9</accession>
<protein>
    <submittedName>
        <fullName evidence="2">Uncharacterized protein</fullName>
    </submittedName>
</protein>
<dbReference type="AlphaFoldDB" id="A0ABD1HVY9"/>
<proteinExistence type="predicted"/>
<dbReference type="InterPro" id="IPR053313">
    <property type="entry name" value="RGF"/>
</dbReference>
<evidence type="ECO:0000256" key="1">
    <source>
        <dbReference type="SAM" id="MobiDB-lite"/>
    </source>
</evidence>
<dbReference type="Proteomes" id="UP001567538">
    <property type="component" value="Unassembled WGS sequence"/>
</dbReference>
<dbReference type="Pfam" id="PF21529">
    <property type="entry name" value="GLV1-2"/>
    <property type="match status" value="1"/>
</dbReference>
<organism evidence="2 3">
    <name type="scientific">Salvia divinorum</name>
    <name type="common">Maria pastora</name>
    <name type="synonym">Diviner's sage</name>
    <dbReference type="NCBI Taxonomy" id="28513"/>
    <lineage>
        <taxon>Eukaryota</taxon>
        <taxon>Viridiplantae</taxon>
        <taxon>Streptophyta</taxon>
        <taxon>Embryophyta</taxon>
        <taxon>Tracheophyta</taxon>
        <taxon>Spermatophyta</taxon>
        <taxon>Magnoliopsida</taxon>
        <taxon>eudicotyledons</taxon>
        <taxon>Gunneridae</taxon>
        <taxon>Pentapetalae</taxon>
        <taxon>asterids</taxon>
        <taxon>lamiids</taxon>
        <taxon>Lamiales</taxon>
        <taxon>Lamiaceae</taxon>
        <taxon>Nepetoideae</taxon>
        <taxon>Mentheae</taxon>
        <taxon>Salviinae</taxon>
        <taxon>Salvia</taxon>
        <taxon>Salvia subgen. Calosphace</taxon>
    </lineage>
</organism>
<evidence type="ECO:0000313" key="3">
    <source>
        <dbReference type="Proteomes" id="UP001567538"/>
    </source>
</evidence>
<feature type="region of interest" description="Disordered" evidence="1">
    <location>
        <begin position="61"/>
        <end position="80"/>
    </location>
</feature>
<sequence>MISDRKSFTGQLQFQSKDAEMSKFFSSQQDQDNEGKNIKGSHSWKILHQDNETKTWKKAIVGSSASNSEENVSTKDKGTVDDIVVVDYAQPHRKPPIHNKGT</sequence>
<comment type="caution">
    <text evidence="2">The sequence shown here is derived from an EMBL/GenBank/DDBJ whole genome shotgun (WGS) entry which is preliminary data.</text>
</comment>
<dbReference type="EMBL" id="JBEAFC010000004">
    <property type="protein sequence ID" value="KAL1559728.1"/>
    <property type="molecule type" value="Genomic_DNA"/>
</dbReference>